<dbReference type="InterPro" id="IPR047817">
    <property type="entry name" value="ABC2_TM_bact-type"/>
</dbReference>
<evidence type="ECO:0000256" key="5">
    <source>
        <dbReference type="ARBA" id="ARBA00022692"/>
    </source>
</evidence>
<feature type="transmembrane region" description="Helical" evidence="8">
    <location>
        <begin position="236"/>
        <end position="260"/>
    </location>
</feature>
<dbReference type="RefSeq" id="WP_092329604.1">
    <property type="nucleotide sequence ID" value="NZ_FNCP01000002.1"/>
</dbReference>
<evidence type="ECO:0000313" key="10">
    <source>
        <dbReference type="EMBL" id="SDG34003.1"/>
    </source>
</evidence>
<dbReference type="Pfam" id="PF12698">
    <property type="entry name" value="ABC2_membrane_3"/>
    <property type="match status" value="1"/>
</dbReference>
<keyword evidence="6 8" id="KW-1133">Transmembrane helix</keyword>
<evidence type="ECO:0000256" key="3">
    <source>
        <dbReference type="ARBA" id="ARBA00022448"/>
    </source>
</evidence>
<evidence type="ECO:0000256" key="1">
    <source>
        <dbReference type="ARBA" id="ARBA00004651"/>
    </source>
</evidence>
<dbReference type="PROSITE" id="PS51012">
    <property type="entry name" value="ABC_TM2"/>
    <property type="match status" value="1"/>
</dbReference>
<evidence type="ECO:0000256" key="6">
    <source>
        <dbReference type="ARBA" id="ARBA00022989"/>
    </source>
</evidence>
<dbReference type="AlphaFoldDB" id="A0A1G7TFB7"/>
<dbReference type="Gene3D" id="3.40.1710.10">
    <property type="entry name" value="abc type-2 transporter like domain"/>
    <property type="match status" value="1"/>
</dbReference>
<evidence type="ECO:0000256" key="8">
    <source>
        <dbReference type="RuleBase" id="RU361157"/>
    </source>
</evidence>
<accession>A0A1G7TFB7</accession>
<keyword evidence="5 8" id="KW-0812">Transmembrane</keyword>
<dbReference type="InterPro" id="IPR051449">
    <property type="entry name" value="ABC-2_transporter_component"/>
</dbReference>
<keyword evidence="3 8" id="KW-0813">Transport</keyword>
<comment type="similarity">
    <text evidence="2 8">Belongs to the ABC-2 integral membrane protein family.</text>
</comment>
<gene>
    <name evidence="10" type="ORF">SAMN05443529_102218</name>
</gene>
<dbReference type="EMBL" id="FNCP01000002">
    <property type="protein sequence ID" value="SDG34003.1"/>
    <property type="molecule type" value="Genomic_DNA"/>
</dbReference>
<feature type="transmembrane region" description="Helical" evidence="8">
    <location>
        <begin position="266"/>
        <end position="288"/>
    </location>
</feature>
<feature type="transmembrane region" description="Helical" evidence="8">
    <location>
        <begin position="25"/>
        <end position="45"/>
    </location>
</feature>
<evidence type="ECO:0000313" key="11">
    <source>
        <dbReference type="Proteomes" id="UP000198656"/>
    </source>
</evidence>
<organism evidence="10 11">
    <name type="scientific">Desulfosporosinus hippei DSM 8344</name>
    <dbReference type="NCBI Taxonomy" id="1121419"/>
    <lineage>
        <taxon>Bacteria</taxon>
        <taxon>Bacillati</taxon>
        <taxon>Bacillota</taxon>
        <taxon>Clostridia</taxon>
        <taxon>Eubacteriales</taxon>
        <taxon>Desulfitobacteriaceae</taxon>
        <taxon>Desulfosporosinus</taxon>
    </lineage>
</organism>
<dbReference type="STRING" id="1121419.SAMN05443529_102218"/>
<evidence type="ECO:0000256" key="4">
    <source>
        <dbReference type="ARBA" id="ARBA00022475"/>
    </source>
</evidence>
<dbReference type="OrthoDB" id="9776218at2"/>
<feature type="domain" description="ABC transmembrane type-2" evidence="9">
    <location>
        <begin position="144"/>
        <end position="379"/>
    </location>
</feature>
<dbReference type="PANTHER" id="PTHR30294">
    <property type="entry name" value="MEMBRANE COMPONENT OF ABC TRANSPORTER YHHJ-RELATED"/>
    <property type="match status" value="1"/>
</dbReference>
<dbReference type="Proteomes" id="UP000198656">
    <property type="component" value="Unassembled WGS sequence"/>
</dbReference>
<feature type="transmembrane region" description="Helical" evidence="8">
    <location>
        <begin position="300"/>
        <end position="317"/>
    </location>
</feature>
<dbReference type="PANTHER" id="PTHR30294:SF29">
    <property type="entry name" value="MULTIDRUG ABC TRANSPORTER PERMEASE YBHS-RELATED"/>
    <property type="match status" value="1"/>
</dbReference>
<feature type="transmembrane region" description="Helical" evidence="8">
    <location>
        <begin position="185"/>
        <end position="210"/>
    </location>
</feature>
<dbReference type="GO" id="GO:0140359">
    <property type="term" value="F:ABC-type transporter activity"/>
    <property type="evidence" value="ECO:0007669"/>
    <property type="project" value="InterPro"/>
</dbReference>
<dbReference type="PRINTS" id="PR00164">
    <property type="entry name" value="ABC2TRNSPORT"/>
</dbReference>
<evidence type="ECO:0000256" key="7">
    <source>
        <dbReference type="ARBA" id="ARBA00023136"/>
    </source>
</evidence>
<dbReference type="InterPro" id="IPR000412">
    <property type="entry name" value="ABC_2_transport"/>
</dbReference>
<evidence type="ECO:0000256" key="2">
    <source>
        <dbReference type="ARBA" id="ARBA00007783"/>
    </source>
</evidence>
<feature type="transmembrane region" description="Helical" evidence="8">
    <location>
        <begin position="323"/>
        <end position="341"/>
    </location>
</feature>
<keyword evidence="11" id="KW-1185">Reference proteome</keyword>
<reference evidence="11" key="1">
    <citation type="submission" date="2016-10" db="EMBL/GenBank/DDBJ databases">
        <authorList>
            <person name="Varghese N."/>
            <person name="Submissions S."/>
        </authorList>
    </citation>
    <scope>NUCLEOTIDE SEQUENCE [LARGE SCALE GENOMIC DNA]</scope>
    <source>
        <strain evidence="11">DSM 8344</strain>
    </source>
</reference>
<keyword evidence="4 8" id="KW-1003">Cell membrane</keyword>
<dbReference type="InterPro" id="IPR013525">
    <property type="entry name" value="ABC2_TM"/>
</dbReference>
<name>A0A1G7TFB7_9FIRM</name>
<comment type="subcellular location">
    <subcellularLocation>
        <location evidence="1 8">Cell membrane</location>
        <topology evidence="1 8">Multi-pass membrane protein</topology>
    </subcellularLocation>
</comment>
<dbReference type="GO" id="GO:0043190">
    <property type="term" value="C:ATP-binding cassette (ABC) transporter complex"/>
    <property type="evidence" value="ECO:0007669"/>
    <property type="project" value="InterPro"/>
</dbReference>
<keyword evidence="7 8" id="KW-0472">Membrane</keyword>
<sequence>MGRFSWVRFLAVLRKEFLHIRRDRASLIMAIAMPIGMLLLFGYAVNTDVDHLPTVVWDQSQTADSREFIASMRSTQYLNPDEFIQGYRQIEGYLDSGKARVAVIIPPDFGKELQKDNGQADVQILVDGSDPTVARAAMSAVQMLGLNKSLEIQGVRLAARGTVAGTSMPLNVETRVWYNPDMKSMVFNIPALIGLILQNVIAMLTSFSIVREKERGTMEQVVVTPIRSLELLLGKLLPFVFIGFVSLTLILATGIFWFGVIPSGSIPLLVLLSTIFLFTILAIGLLISSVARTQLQAMQMTFILILPSILLSGFIFPRETMPTFLKILGGLFPLTYFLEIVRGIFLKGVGMEYLWQDTLILCAFAFILVGIAAKKFKKNLD</sequence>
<feature type="transmembrane region" description="Helical" evidence="8">
    <location>
        <begin position="353"/>
        <end position="373"/>
    </location>
</feature>
<protein>
    <recommendedName>
        <fullName evidence="8">Transport permease protein</fullName>
    </recommendedName>
</protein>
<proteinExistence type="inferred from homology"/>
<evidence type="ECO:0000259" key="9">
    <source>
        <dbReference type="PROSITE" id="PS51012"/>
    </source>
</evidence>